<dbReference type="PANTHER" id="PTHR48094">
    <property type="entry name" value="PROTEIN/NUCLEIC ACID DEGLYCASE DJ-1-RELATED"/>
    <property type="match status" value="1"/>
</dbReference>
<organism evidence="2 3">
    <name type="scientific">Iocasia fonsfrigidae</name>
    <dbReference type="NCBI Taxonomy" id="2682810"/>
    <lineage>
        <taxon>Bacteria</taxon>
        <taxon>Bacillati</taxon>
        <taxon>Bacillota</taxon>
        <taxon>Clostridia</taxon>
        <taxon>Halanaerobiales</taxon>
        <taxon>Halanaerobiaceae</taxon>
        <taxon>Iocasia</taxon>
    </lineage>
</organism>
<dbReference type="RefSeq" id="WP_230869410.1">
    <property type="nucleotide sequence ID" value="NZ_CP046640.1"/>
</dbReference>
<sequence length="212" mass="24339">MKNKLIYENCYIYVLDTLSDWEIAFLTAELNSRRYFNKNKKTELIMIGNTLKPIKTMGGITITPDKDINNIEFQEGDILILPGADTWMDDKNKEILNIVSDVINRKVIIAAICGATVALAQIGLLDNRKHTSNDKDFLKMFSPNYKGSSHYINAPTVVDDNLITATGLAPLEFSYEIFKKINVMKKDTLEAWYQLYKTKQPKYFYSLMETLK</sequence>
<evidence type="ECO:0000313" key="2">
    <source>
        <dbReference type="EMBL" id="QTL97804.1"/>
    </source>
</evidence>
<reference evidence="2" key="1">
    <citation type="submission" date="2019-12" db="EMBL/GenBank/DDBJ databases">
        <authorList>
            <person name="zhang j."/>
            <person name="sun C.M."/>
        </authorList>
    </citation>
    <scope>NUCLEOTIDE SEQUENCE</scope>
    <source>
        <strain evidence="2">NS-1</strain>
    </source>
</reference>
<dbReference type="InterPro" id="IPR050325">
    <property type="entry name" value="Prot/Nucl_acid_deglycase"/>
</dbReference>
<dbReference type="EMBL" id="CP046640">
    <property type="protein sequence ID" value="QTL97804.1"/>
    <property type="molecule type" value="Genomic_DNA"/>
</dbReference>
<dbReference type="KEGG" id="ifn:GM661_07290"/>
<keyword evidence="3" id="KW-1185">Reference proteome</keyword>
<dbReference type="InterPro" id="IPR002818">
    <property type="entry name" value="DJ-1/PfpI"/>
</dbReference>
<accession>A0A8A7KI46</accession>
<dbReference type="CDD" id="cd03140">
    <property type="entry name" value="GATase1_PfpI_3"/>
    <property type="match status" value="1"/>
</dbReference>
<feature type="domain" description="DJ-1/PfpI" evidence="1">
    <location>
        <begin position="11"/>
        <end position="179"/>
    </location>
</feature>
<dbReference type="AlphaFoldDB" id="A0A8A7KI46"/>
<evidence type="ECO:0000313" key="3">
    <source>
        <dbReference type="Proteomes" id="UP000665020"/>
    </source>
</evidence>
<protein>
    <submittedName>
        <fullName evidence="2">Glutamine amidotransferase</fullName>
    </submittedName>
</protein>
<gene>
    <name evidence="2" type="ORF">GM661_07290</name>
</gene>
<dbReference type="SUPFAM" id="SSF52317">
    <property type="entry name" value="Class I glutamine amidotransferase-like"/>
    <property type="match status" value="1"/>
</dbReference>
<evidence type="ECO:0000259" key="1">
    <source>
        <dbReference type="Pfam" id="PF01965"/>
    </source>
</evidence>
<keyword evidence="2" id="KW-0315">Glutamine amidotransferase</keyword>
<proteinExistence type="predicted"/>
<dbReference type="InterPro" id="IPR029062">
    <property type="entry name" value="Class_I_gatase-like"/>
</dbReference>
<dbReference type="GO" id="GO:0005737">
    <property type="term" value="C:cytoplasm"/>
    <property type="evidence" value="ECO:0007669"/>
    <property type="project" value="TreeGrafter"/>
</dbReference>
<dbReference type="PANTHER" id="PTHR48094:SF19">
    <property type="entry name" value="DJ-1_PFPI DOMAIN-CONTAINING PROTEIN"/>
    <property type="match status" value="1"/>
</dbReference>
<name>A0A8A7KI46_9FIRM</name>
<dbReference type="Proteomes" id="UP000665020">
    <property type="component" value="Chromosome"/>
</dbReference>
<dbReference type="Gene3D" id="3.40.50.880">
    <property type="match status" value="1"/>
</dbReference>
<dbReference type="Pfam" id="PF01965">
    <property type="entry name" value="DJ-1_PfpI"/>
    <property type="match status" value="1"/>
</dbReference>